<dbReference type="OrthoDB" id="8970543at2"/>
<dbReference type="PIRSF" id="PIRSF017082">
    <property type="entry name" value="YflP"/>
    <property type="match status" value="1"/>
</dbReference>
<comment type="caution">
    <text evidence="3">The sequence shown here is derived from an EMBL/GenBank/DDBJ whole genome shotgun (WGS) entry which is preliminary data.</text>
</comment>
<keyword evidence="4" id="KW-1185">Reference proteome</keyword>
<dbReference type="Gene3D" id="3.40.190.150">
    <property type="entry name" value="Bordetella uptake gene, domain 1"/>
    <property type="match status" value="1"/>
</dbReference>
<sequence>MIRISWKGIAGALGLGAVCAGALFTAEPAMAQDYPTKPVTLVVGFPPGGSTDVVARILAGHMTDTLGQPVVVENRAGAGGSVAIAHVANSDPDGYTVGVSGVGTSILIAALGKDPGFSMDDDLDVVGIMGTLGLLIAGRTDLEPKTLPDLIEYAKANPGDIAYGTSGVGTPGHLAMEYLAATAGIDVLHIPYKGNTPLMNDVLGGHVDVAMLTTPGAAEQVRAKGIMPYAVSSVGRSSLMPEVPTVSESGFEGYSAQLWNLMVVPTGTPDEIQSSLSAALNAAMEDPEVLESYGKQGLAPTLTTPAEASAFLAAERAKWQGVIKDAGIATE</sequence>
<dbReference type="EMBL" id="SLZU01000005">
    <property type="protein sequence ID" value="TCS64611.1"/>
    <property type="molecule type" value="Genomic_DNA"/>
</dbReference>
<feature type="chain" id="PRO_5020612930" evidence="2">
    <location>
        <begin position="32"/>
        <end position="331"/>
    </location>
</feature>
<keyword evidence="2" id="KW-0732">Signal</keyword>
<accession>A0A4V6NYK5</accession>
<evidence type="ECO:0000256" key="2">
    <source>
        <dbReference type="SAM" id="SignalP"/>
    </source>
</evidence>
<proteinExistence type="inferred from homology"/>
<dbReference type="SUPFAM" id="SSF53850">
    <property type="entry name" value="Periplasmic binding protein-like II"/>
    <property type="match status" value="1"/>
</dbReference>
<feature type="signal peptide" evidence="2">
    <location>
        <begin position="1"/>
        <end position="31"/>
    </location>
</feature>
<keyword evidence="3" id="KW-0675">Receptor</keyword>
<evidence type="ECO:0000256" key="1">
    <source>
        <dbReference type="ARBA" id="ARBA00006987"/>
    </source>
</evidence>
<dbReference type="Pfam" id="PF03401">
    <property type="entry name" value="TctC"/>
    <property type="match status" value="1"/>
</dbReference>
<evidence type="ECO:0000313" key="4">
    <source>
        <dbReference type="Proteomes" id="UP000295696"/>
    </source>
</evidence>
<dbReference type="RefSeq" id="WP_132244473.1">
    <property type="nucleotide sequence ID" value="NZ_SLZU01000005.1"/>
</dbReference>
<dbReference type="Proteomes" id="UP000295696">
    <property type="component" value="Unassembled WGS sequence"/>
</dbReference>
<evidence type="ECO:0000313" key="3">
    <source>
        <dbReference type="EMBL" id="TCS64611.1"/>
    </source>
</evidence>
<dbReference type="InterPro" id="IPR042100">
    <property type="entry name" value="Bug_dom1"/>
</dbReference>
<dbReference type="CDD" id="cd07012">
    <property type="entry name" value="PBP2_Bug_TTT"/>
    <property type="match status" value="1"/>
</dbReference>
<reference evidence="3 4" key="1">
    <citation type="submission" date="2019-03" db="EMBL/GenBank/DDBJ databases">
        <title>Genomic Encyclopedia of Type Strains, Phase IV (KMG-IV): sequencing the most valuable type-strain genomes for metagenomic binning, comparative biology and taxonomic classification.</title>
        <authorList>
            <person name="Goeker M."/>
        </authorList>
    </citation>
    <scope>NUCLEOTIDE SEQUENCE [LARGE SCALE GENOMIC DNA]</scope>
    <source>
        <strain evidence="3 4">DSM 104836</strain>
    </source>
</reference>
<dbReference type="Gene3D" id="3.40.190.10">
    <property type="entry name" value="Periplasmic binding protein-like II"/>
    <property type="match status" value="1"/>
</dbReference>
<dbReference type="InterPro" id="IPR005064">
    <property type="entry name" value="BUG"/>
</dbReference>
<dbReference type="AlphaFoldDB" id="A0A4V6NYK5"/>
<dbReference type="PANTHER" id="PTHR42928:SF5">
    <property type="entry name" value="BLR1237 PROTEIN"/>
    <property type="match status" value="1"/>
</dbReference>
<comment type="similarity">
    <text evidence="1">Belongs to the UPF0065 (bug) family.</text>
</comment>
<name>A0A4V6NYK5_9RHOB</name>
<organism evidence="3 4">
    <name type="scientific">Primorskyibacter sedentarius</name>
    <dbReference type="NCBI Taxonomy" id="745311"/>
    <lineage>
        <taxon>Bacteria</taxon>
        <taxon>Pseudomonadati</taxon>
        <taxon>Pseudomonadota</taxon>
        <taxon>Alphaproteobacteria</taxon>
        <taxon>Rhodobacterales</taxon>
        <taxon>Roseobacteraceae</taxon>
        <taxon>Primorskyibacter</taxon>
    </lineage>
</organism>
<gene>
    <name evidence="3" type="ORF">EDD52_105172</name>
</gene>
<dbReference type="PANTHER" id="PTHR42928">
    <property type="entry name" value="TRICARBOXYLATE-BINDING PROTEIN"/>
    <property type="match status" value="1"/>
</dbReference>
<protein>
    <submittedName>
        <fullName evidence="3">Tripartite-type tricarboxylate transporter receptor subunit TctC</fullName>
    </submittedName>
</protein>